<keyword evidence="3" id="KW-1185">Reference proteome</keyword>
<dbReference type="InterPro" id="IPR000073">
    <property type="entry name" value="AB_hydrolase_1"/>
</dbReference>
<dbReference type="InterPro" id="IPR029058">
    <property type="entry name" value="AB_hydrolase_fold"/>
</dbReference>
<evidence type="ECO:0000313" key="3">
    <source>
        <dbReference type="Proteomes" id="UP001055171"/>
    </source>
</evidence>
<gene>
    <name evidence="2" type="ORF">MJO58_12130</name>
</gene>
<dbReference type="Proteomes" id="UP001055171">
    <property type="component" value="Chromosome"/>
</dbReference>
<dbReference type="PANTHER" id="PTHR37017">
    <property type="entry name" value="AB HYDROLASE-1 DOMAIN-CONTAINING PROTEIN-RELATED"/>
    <property type="match status" value="1"/>
</dbReference>
<dbReference type="GO" id="GO:0016787">
    <property type="term" value="F:hydrolase activity"/>
    <property type="evidence" value="ECO:0007669"/>
    <property type="project" value="UniProtKB-KW"/>
</dbReference>
<reference evidence="2" key="1">
    <citation type="submission" date="2022-08" db="EMBL/GenBank/DDBJ databases">
        <title>Complete genome sequence of 14 non-tuberculosis mycobacteria type-strains.</title>
        <authorList>
            <person name="Igarashi Y."/>
            <person name="Osugi A."/>
            <person name="Mitarai S."/>
        </authorList>
    </citation>
    <scope>NUCLEOTIDE SEQUENCE</scope>
    <source>
        <strain evidence="2">ATCC 51985</strain>
    </source>
</reference>
<dbReference type="Pfam" id="PF12697">
    <property type="entry name" value="Abhydrolase_6"/>
    <property type="match status" value="1"/>
</dbReference>
<evidence type="ECO:0000259" key="1">
    <source>
        <dbReference type="Pfam" id="PF12697"/>
    </source>
</evidence>
<dbReference type="SUPFAM" id="SSF53474">
    <property type="entry name" value="alpha/beta-Hydrolases"/>
    <property type="match status" value="1"/>
</dbReference>
<dbReference type="PANTHER" id="PTHR37017:SF11">
    <property type="entry name" value="ESTERASE_LIPASE_THIOESTERASE DOMAIN-CONTAINING PROTEIN"/>
    <property type="match status" value="1"/>
</dbReference>
<proteinExistence type="predicted"/>
<protein>
    <submittedName>
        <fullName evidence="2">Alpha/beta hydrolase</fullName>
    </submittedName>
</protein>
<name>A0ABY3V4N9_MYCLN</name>
<accession>A0ABY3V4N9</accession>
<dbReference type="EMBL" id="CP092423">
    <property type="protein sequence ID" value="ULP44593.1"/>
    <property type="molecule type" value="Genomic_DNA"/>
</dbReference>
<feature type="domain" description="AB hydrolase-1" evidence="1">
    <location>
        <begin position="6"/>
        <end position="226"/>
    </location>
</feature>
<sequence>MTTFALIHGAWHGAWCWERLTRLLQQAGQDVVAMDLPIDDNSASFDTYADLVCAAIDDCGGDLVLVGHSYGGHIIPLVAARRPVRHLVYLCAYIPDVGRSFMDQLVDEPVMLLPECYGALESDKQSRMVWSDLEAARALMYADCDESSVEAAIKRLRPQSAYATTLPFSLPEFPTVSCTSIICSEDRLLGGEWAKLVARDRLGAKLVELPGSHSPFLSRPQALAEALLAIATT</sequence>
<dbReference type="InterPro" id="IPR052897">
    <property type="entry name" value="Sec-Metab_Biosynth_Hydrolase"/>
</dbReference>
<evidence type="ECO:0000313" key="2">
    <source>
        <dbReference type="EMBL" id="ULP44593.1"/>
    </source>
</evidence>
<dbReference type="RefSeq" id="WP_239722960.1">
    <property type="nucleotide sequence ID" value="NZ_CP092423.2"/>
</dbReference>
<organism evidence="2 3">
    <name type="scientific">Mycobacterium lentiflavum</name>
    <dbReference type="NCBI Taxonomy" id="141349"/>
    <lineage>
        <taxon>Bacteria</taxon>
        <taxon>Bacillati</taxon>
        <taxon>Actinomycetota</taxon>
        <taxon>Actinomycetes</taxon>
        <taxon>Mycobacteriales</taxon>
        <taxon>Mycobacteriaceae</taxon>
        <taxon>Mycobacterium</taxon>
        <taxon>Mycobacterium simiae complex</taxon>
    </lineage>
</organism>
<keyword evidence="2" id="KW-0378">Hydrolase</keyword>
<dbReference type="Gene3D" id="3.40.50.1820">
    <property type="entry name" value="alpha/beta hydrolase"/>
    <property type="match status" value="1"/>
</dbReference>